<dbReference type="Pfam" id="PF00989">
    <property type="entry name" value="PAS"/>
    <property type="match status" value="1"/>
</dbReference>
<dbReference type="GO" id="GO:0005886">
    <property type="term" value="C:plasma membrane"/>
    <property type="evidence" value="ECO:0007669"/>
    <property type="project" value="TreeGrafter"/>
</dbReference>
<keyword evidence="3" id="KW-0597">Phosphoprotein</keyword>
<keyword evidence="10" id="KW-1185">Reference proteome</keyword>
<dbReference type="PROSITE" id="PS50112">
    <property type="entry name" value="PAS"/>
    <property type="match status" value="1"/>
</dbReference>
<gene>
    <name evidence="9" type="ORF">SAMN05192565_12310</name>
</gene>
<dbReference type="PANTHER" id="PTHR43047:SF72">
    <property type="entry name" value="OSMOSENSING HISTIDINE PROTEIN KINASE SLN1"/>
    <property type="match status" value="1"/>
</dbReference>
<organism evidence="9 10">
    <name type="scientific">Methylobacterium gossipiicola</name>
    <dbReference type="NCBI Taxonomy" id="582675"/>
    <lineage>
        <taxon>Bacteria</taxon>
        <taxon>Pseudomonadati</taxon>
        <taxon>Pseudomonadota</taxon>
        <taxon>Alphaproteobacteria</taxon>
        <taxon>Hyphomicrobiales</taxon>
        <taxon>Methylobacteriaceae</taxon>
        <taxon>Methylobacterium</taxon>
    </lineage>
</organism>
<dbReference type="Proteomes" id="UP000199229">
    <property type="component" value="Unassembled WGS sequence"/>
</dbReference>
<dbReference type="SUPFAM" id="SSF47384">
    <property type="entry name" value="Homodimeric domain of signal transducing histidine kinase"/>
    <property type="match status" value="1"/>
</dbReference>
<evidence type="ECO:0000256" key="3">
    <source>
        <dbReference type="ARBA" id="ARBA00022553"/>
    </source>
</evidence>
<dbReference type="CDD" id="cd00082">
    <property type="entry name" value="HisKA"/>
    <property type="match status" value="1"/>
</dbReference>
<feature type="domain" description="PAS" evidence="8">
    <location>
        <begin position="508"/>
        <end position="563"/>
    </location>
</feature>
<dbReference type="GO" id="GO:0000155">
    <property type="term" value="F:phosphorelay sensor kinase activity"/>
    <property type="evidence" value="ECO:0007669"/>
    <property type="project" value="InterPro"/>
</dbReference>
<dbReference type="InterPro" id="IPR004358">
    <property type="entry name" value="Sig_transdc_His_kin-like_C"/>
</dbReference>
<dbReference type="CDD" id="cd00130">
    <property type="entry name" value="PAS"/>
    <property type="match status" value="1"/>
</dbReference>
<feature type="compositionally biased region" description="Pro residues" evidence="6">
    <location>
        <begin position="278"/>
        <end position="287"/>
    </location>
</feature>
<comment type="catalytic activity">
    <reaction evidence="1">
        <text>ATP + protein L-histidine = ADP + protein N-phospho-L-histidine.</text>
        <dbReference type="EC" id="2.7.13.3"/>
    </reaction>
</comment>
<sequence>MFDNGIEGPVPGNDGALAALLAGLNRDPRFGPLLCAPDAVLLVLDASGTRLVHASPAAAPLARAIAADGAVSPALRLGAQMRATAEPTLTRIQFDRRGVAVPTTCFVARRALADGRAVIVLVPVAPLPRLRPVAAAPSQAGPSSPAPVSDEPTEAAMPPAGTVPRFTWATDASGILVRVDGPAGALLRGTILGRSWPALSRAGIVRDGEGLISVLAAQRTFRAIPLGIRRASGECVEFELSGAPLARSGQAPRGFAGFGLVRSVEAAPMPQAAPAPILPSVPVPPPESASRPEAVAPPPPETVVPEATAPVPVIAPEQEPEPETCEAPAPEPSLTVHEHAAFREIARALGARFAGDEAEEAPAREAAGPSGDVMPFPAPALPAAPDAAVAATLDRLPTGVLVYRGADLLFANRHLLDLADFPDLDAVVAAGGLACLFRGLPPHERPASDAPAILTDRSGAHRGVDLQTSVIDWAGRPAQLVLARDAAADEPARARTAERIARDFAAHRADEVLGILDILDDGIVTLDGSARILGLNRRAATLFGTDPREVVGESLLGLFTPESAVDVLALAHGVSDAGHTVVEMRDVTGRGPDGPVPLRLGVRAVAGTAEIRLCAILRPVSDWVGSPAEALRVAEMASARKSEFLAHVSHAIRTPMSGILGFADLMLTEPFGALGSDRYRTYLGDIRQSGTQILTLVDDLIDLARIEAGRLDLAFTEIPLNDLVSRCVAQMQPEAARERIVVRTSFSTDLAPLVADEPSLRQAALTVIANAIRFTEAGGQVIVSTTMADRGEVALRVRDTGIGLTPAEIDTLLEPYRAAPVPGPRPGTGSGLGLPITKALVEANRGEFRITSRKDEGTLVEMLFPPAQASRSA</sequence>
<dbReference type="InterPro" id="IPR003594">
    <property type="entry name" value="HATPase_dom"/>
</dbReference>
<dbReference type="InterPro" id="IPR036097">
    <property type="entry name" value="HisK_dim/P_sf"/>
</dbReference>
<evidence type="ECO:0000313" key="9">
    <source>
        <dbReference type="EMBL" id="SFH00462.1"/>
    </source>
</evidence>
<dbReference type="SUPFAM" id="SSF55874">
    <property type="entry name" value="ATPase domain of HSP90 chaperone/DNA topoisomerase II/histidine kinase"/>
    <property type="match status" value="1"/>
</dbReference>
<evidence type="ECO:0000313" key="10">
    <source>
        <dbReference type="Proteomes" id="UP000199229"/>
    </source>
</evidence>
<dbReference type="EMBL" id="FOPM01000023">
    <property type="protein sequence ID" value="SFH00462.1"/>
    <property type="molecule type" value="Genomic_DNA"/>
</dbReference>
<evidence type="ECO:0000259" key="7">
    <source>
        <dbReference type="PROSITE" id="PS50109"/>
    </source>
</evidence>
<dbReference type="EC" id="2.7.13.3" evidence="2"/>
<dbReference type="PRINTS" id="PR00344">
    <property type="entry name" value="BCTRLSENSOR"/>
</dbReference>
<dbReference type="InterPro" id="IPR035965">
    <property type="entry name" value="PAS-like_dom_sf"/>
</dbReference>
<evidence type="ECO:0000259" key="8">
    <source>
        <dbReference type="PROSITE" id="PS50112"/>
    </source>
</evidence>
<feature type="compositionally biased region" description="Low complexity" evidence="6">
    <location>
        <begin position="134"/>
        <end position="149"/>
    </location>
</feature>
<dbReference type="SMART" id="SM00091">
    <property type="entry name" value="PAS"/>
    <property type="match status" value="1"/>
</dbReference>
<dbReference type="Pfam" id="PF00512">
    <property type="entry name" value="HisKA"/>
    <property type="match status" value="1"/>
</dbReference>
<dbReference type="SMART" id="SM00388">
    <property type="entry name" value="HisKA"/>
    <property type="match status" value="1"/>
</dbReference>
<evidence type="ECO:0000256" key="6">
    <source>
        <dbReference type="SAM" id="MobiDB-lite"/>
    </source>
</evidence>
<evidence type="ECO:0000256" key="2">
    <source>
        <dbReference type="ARBA" id="ARBA00012438"/>
    </source>
</evidence>
<dbReference type="AlphaFoldDB" id="A0A1I2WGJ2"/>
<dbReference type="SMART" id="SM00387">
    <property type="entry name" value="HATPase_c"/>
    <property type="match status" value="1"/>
</dbReference>
<keyword evidence="4" id="KW-0808">Transferase</keyword>
<dbReference type="Gene3D" id="3.30.565.10">
    <property type="entry name" value="Histidine kinase-like ATPase, C-terminal domain"/>
    <property type="match status" value="1"/>
</dbReference>
<dbReference type="GO" id="GO:0009927">
    <property type="term" value="F:histidine phosphotransfer kinase activity"/>
    <property type="evidence" value="ECO:0007669"/>
    <property type="project" value="TreeGrafter"/>
</dbReference>
<feature type="region of interest" description="Disordered" evidence="6">
    <location>
        <begin position="134"/>
        <end position="157"/>
    </location>
</feature>
<feature type="domain" description="Histidine kinase" evidence="7">
    <location>
        <begin position="647"/>
        <end position="868"/>
    </location>
</feature>
<dbReference type="PANTHER" id="PTHR43047">
    <property type="entry name" value="TWO-COMPONENT HISTIDINE PROTEIN KINASE"/>
    <property type="match status" value="1"/>
</dbReference>
<evidence type="ECO:0000256" key="4">
    <source>
        <dbReference type="ARBA" id="ARBA00022679"/>
    </source>
</evidence>
<name>A0A1I2WGJ2_9HYPH</name>
<feature type="region of interest" description="Disordered" evidence="6">
    <location>
        <begin position="278"/>
        <end position="305"/>
    </location>
</feature>
<dbReference type="InterPro" id="IPR005467">
    <property type="entry name" value="His_kinase_dom"/>
</dbReference>
<protein>
    <recommendedName>
        <fullName evidence="2">histidine kinase</fullName>
        <ecNumber evidence="2">2.7.13.3</ecNumber>
    </recommendedName>
</protein>
<dbReference type="Gene3D" id="1.10.287.130">
    <property type="match status" value="1"/>
</dbReference>
<keyword evidence="5" id="KW-0418">Kinase</keyword>
<proteinExistence type="predicted"/>
<accession>A0A1I2WGJ2</accession>
<dbReference type="InterPro" id="IPR013767">
    <property type="entry name" value="PAS_fold"/>
</dbReference>
<dbReference type="GO" id="GO:0006355">
    <property type="term" value="P:regulation of DNA-templated transcription"/>
    <property type="evidence" value="ECO:0007669"/>
    <property type="project" value="InterPro"/>
</dbReference>
<reference evidence="10" key="1">
    <citation type="submission" date="2016-10" db="EMBL/GenBank/DDBJ databases">
        <authorList>
            <person name="Varghese N."/>
            <person name="Submissions S."/>
        </authorList>
    </citation>
    <scope>NUCLEOTIDE SEQUENCE [LARGE SCALE GENOMIC DNA]</scope>
    <source>
        <strain evidence="10">Gh-105</strain>
    </source>
</reference>
<evidence type="ECO:0000256" key="5">
    <source>
        <dbReference type="ARBA" id="ARBA00022777"/>
    </source>
</evidence>
<dbReference type="InterPro" id="IPR003661">
    <property type="entry name" value="HisK_dim/P_dom"/>
</dbReference>
<dbReference type="SUPFAM" id="SSF55785">
    <property type="entry name" value="PYP-like sensor domain (PAS domain)"/>
    <property type="match status" value="1"/>
</dbReference>
<dbReference type="InterPro" id="IPR036890">
    <property type="entry name" value="HATPase_C_sf"/>
</dbReference>
<evidence type="ECO:0000256" key="1">
    <source>
        <dbReference type="ARBA" id="ARBA00000085"/>
    </source>
</evidence>
<dbReference type="Gene3D" id="3.30.450.20">
    <property type="entry name" value="PAS domain"/>
    <property type="match status" value="1"/>
</dbReference>
<dbReference type="Pfam" id="PF02518">
    <property type="entry name" value="HATPase_c"/>
    <property type="match status" value="1"/>
</dbReference>
<dbReference type="STRING" id="582675.SAMN05192565_12310"/>
<dbReference type="InterPro" id="IPR000014">
    <property type="entry name" value="PAS"/>
</dbReference>
<dbReference type="PROSITE" id="PS50109">
    <property type="entry name" value="HIS_KIN"/>
    <property type="match status" value="1"/>
</dbReference>